<dbReference type="Pfam" id="PF13410">
    <property type="entry name" value="GST_C_2"/>
    <property type="match status" value="1"/>
</dbReference>
<protein>
    <recommendedName>
        <fullName evidence="1">GST N-terminal domain-containing protein</fullName>
    </recommendedName>
</protein>
<organism evidence="2 3">
    <name type="scientific">Plesiocystis pacifica SIR-1</name>
    <dbReference type="NCBI Taxonomy" id="391625"/>
    <lineage>
        <taxon>Bacteria</taxon>
        <taxon>Pseudomonadati</taxon>
        <taxon>Myxococcota</taxon>
        <taxon>Polyangia</taxon>
        <taxon>Nannocystales</taxon>
        <taxon>Nannocystaceae</taxon>
        <taxon>Plesiocystis</taxon>
    </lineage>
</organism>
<dbReference type="InterPro" id="IPR036282">
    <property type="entry name" value="Glutathione-S-Trfase_C_sf"/>
</dbReference>
<evidence type="ECO:0000313" key="2">
    <source>
        <dbReference type="EMBL" id="EDM75529.1"/>
    </source>
</evidence>
<dbReference type="AlphaFoldDB" id="A6GF02"/>
<dbReference type="eggNOG" id="COG0625">
    <property type="taxonomic scope" value="Bacteria"/>
</dbReference>
<dbReference type="OrthoDB" id="5242791at2"/>
<sequence length="267" mass="29247">MSWTLITIAFSHYCEKARWMLGRTGSPYVERRTMPVLHFGPVVRALGLRGLGSPDPQSTRASTPVLLTGDAVLRDSAAIVEFVDQHARATVAPGTLARSDEARELAAHYSGRFGDDTRRLAYFYLLPDPELMRAMARNNVGPSQAKLFAAARAPISAVLRQRLGIQPQRAARARERVLTEFDAVDARLADGRPYLCGDAFSAADLCFAALGGVALVVGEDEGYGAWLPPLDALPDALRELATQLRERPAGRFILRMYAEERGLQEPN</sequence>
<reference evidence="2 3" key="1">
    <citation type="submission" date="2007-06" db="EMBL/GenBank/DDBJ databases">
        <authorList>
            <person name="Shimkets L."/>
            <person name="Ferriera S."/>
            <person name="Johnson J."/>
            <person name="Kravitz S."/>
            <person name="Beeson K."/>
            <person name="Sutton G."/>
            <person name="Rogers Y.-H."/>
            <person name="Friedman R."/>
            <person name="Frazier M."/>
            <person name="Venter J.C."/>
        </authorList>
    </citation>
    <scope>NUCLEOTIDE SEQUENCE [LARGE SCALE GENOMIC DNA]</scope>
    <source>
        <strain evidence="2 3">SIR-1</strain>
    </source>
</reference>
<dbReference type="Gene3D" id="3.40.30.10">
    <property type="entry name" value="Glutaredoxin"/>
    <property type="match status" value="1"/>
</dbReference>
<dbReference type="Proteomes" id="UP000005801">
    <property type="component" value="Unassembled WGS sequence"/>
</dbReference>
<name>A6GF02_9BACT</name>
<dbReference type="RefSeq" id="WP_006975292.1">
    <property type="nucleotide sequence ID" value="NZ_ABCS01000088.1"/>
</dbReference>
<dbReference type="SUPFAM" id="SSF47616">
    <property type="entry name" value="GST C-terminal domain-like"/>
    <property type="match status" value="1"/>
</dbReference>
<dbReference type="CDD" id="cd00570">
    <property type="entry name" value="GST_N_family"/>
    <property type="match status" value="1"/>
</dbReference>
<dbReference type="EMBL" id="ABCS01000088">
    <property type="protein sequence ID" value="EDM75529.1"/>
    <property type="molecule type" value="Genomic_DNA"/>
</dbReference>
<dbReference type="InterPro" id="IPR036249">
    <property type="entry name" value="Thioredoxin-like_sf"/>
</dbReference>
<dbReference type="InterPro" id="IPR004045">
    <property type="entry name" value="Glutathione_S-Trfase_N"/>
</dbReference>
<dbReference type="Gene3D" id="1.20.1050.10">
    <property type="match status" value="1"/>
</dbReference>
<evidence type="ECO:0000313" key="3">
    <source>
        <dbReference type="Proteomes" id="UP000005801"/>
    </source>
</evidence>
<keyword evidence="3" id="KW-1185">Reference proteome</keyword>
<dbReference type="SUPFAM" id="SSF52833">
    <property type="entry name" value="Thioredoxin-like"/>
    <property type="match status" value="1"/>
</dbReference>
<proteinExistence type="predicted"/>
<evidence type="ECO:0000259" key="1">
    <source>
        <dbReference type="Pfam" id="PF13417"/>
    </source>
</evidence>
<comment type="caution">
    <text evidence="2">The sequence shown here is derived from an EMBL/GenBank/DDBJ whole genome shotgun (WGS) entry which is preliminary data.</text>
</comment>
<accession>A6GF02</accession>
<dbReference type="Pfam" id="PF13417">
    <property type="entry name" value="GST_N_3"/>
    <property type="match status" value="1"/>
</dbReference>
<gene>
    <name evidence="2" type="ORF">PPSIR1_13510</name>
</gene>
<feature type="domain" description="GST N-terminal" evidence="1">
    <location>
        <begin position="5"/>
        <end position="88"/>
    </location>
</feature>
<dbReference type="STRING" id="391625.PPSIR1_13510"/>